<accession>A0ABS5KJM6</accession>
<comment type="caution">
    <text evidence="1">The sequence shown here is derived from an EMBL/GenBank/DDBJ whole genome shotgun (WGS) entry which is preliminary data.</text>
</comment>
<keyword evidence="2" id="KW-1185">Reference proteome</keyword>
<dbReference type="Proteomes" id="UP000730482">
    <property type="component" value="Unassembled WGS sequence"/>
</dbReference>
<evidence type="ECO:0000313" key="2">
    <source>
        <dbReference type="Proteomes" id="UP000730482"/>
    </source>
</evidence>
<evidence type="ECO:0000313" key="1">
    <source>
        <dbReference type="EMBL" id="MBS2546145.1"/>
    </source>
</evidence>
<dbReference type="RefSeq" id="WP_212007797.1">
    <property type="nucleotide sequence ID" value="NZ_JAAFYZ010000010.1"/>
</dbReference>
<evidence type="ECO:0008006" key="3">
    <source>
        <dbReference type="Google" id="ProtNLM"/>
    </source>
</evidence>
<protein>
    <recommendedName>
        <fullName evidence="3">Resolvase/invertase-type recombinase catalytic domain-containing protein</fullName>
    </recommendedName>
</protein>
<sequence length="112" mass="12050">MARITERQPVGSPVVFGYLRGPATGDRRDLALSAAIKAYCDQHELFLGGVFTERVGVGDLNDSVFANLIAELRVMQPYGVVLPSRSHLGPPNVAVSREEQISTCGALLIAVR</sequence>
<proteinExistence type="predicted"/>
<gene>
    <name evidence="1" type="ORF">KGQ19_04620</name>
</gene>
<reference evidence="1 2" key="1">
    <citation type="submission" date="2020-02" db="EMBL/GenBank/DDBJ databases">
        <title>Acidophilic actinobacteria isolated from forest soil.</title>
        <authorList>
            <person name="Golinska P."/>
        </authorList>
    </citation>
    <scope>NUCLEOTIDE SEQUENCE [LARGE SCALE GENOMIC DNA]</scope>
    <source>
        <strain evidence="1 2">NL8</strain>
    </source>
</reference>
<organism evidence="1 2">
    <name type="scientific">Catenulispora pinistramenti</name>
    <dbReference type="NCBI Taxonomy" id="2705254"/>
    <lineage>
        <taxon>Bacteria</taxon>
        <taxon>Bacillati</taxon>
        <taxon>Actinomycetota</taxon>
        <taxon>Actinomycetes</taxon>
        <taxon>Catenulisporales</taxon>
        <taxon>Catenulisporaceae</taxon>
        <taxon>Catenulispora</taxon>
    </lineage>
</organism>
<name>A0ABS5KJM6_9ACTN</name>
<dbReference type="EMBL" id="JAAFYZ010000010">
    <property type="protein sequence ID" value="MBS2546145.1"/>
    <property type="molecule type" value="Genomic_DNA"/>
</dbReference>